<dbReference type="InterPro" id="IPR011993">
    <property type="entry name" value="PH-like_dom_sf"/>
</dbReference>
<reference evidence="10" key="1">
    <citation type="submission" date="2016-06" db="UniProtKB">
        <authorList>
            <consortium name="WormBaseParasite"/>
        </authorList>
    </citation>
    <scope>IDENTIFICATION</scope>
</reference>
<dbReference type="Gene3D" id="2.30.29.30">
    <property type="entry name" value="Pleckstrin-homology domain (PH domain)/Phosphotyrosine-binding domain (PTB)"/>
    <property type="match status" value="1"/>
</dbReference>
<dbReference type="GO" id="GO:0008104">
    <property type="term" value="P:intracellular protein localization"/>
    <property type="evidence" value="ECO:0007669"/>
    <property type="project" value="TreeGrafter"/>
</dbReference>
<dbReference type="STRING" id="387005.A0A183HB43"/>
<accession>A0A183HB43</accession>
<dbReference type="InterPro" id="IPR016159">
    <property type="entry name" value="Cullin_repeat-like_dom_sf"/>
</dbReference>
<dbReference type="InterPro" id="IPR042561">
    <property type="entry name" value="Exo84_C_1"/>
</dbReference>
<evidence type="ECO:0000256" key="1">
    <source>
        <dbReference type="ARBA" id="ARBA00002660"/>
    </source>
</evidence>
<dbReference type="SUPFAM" id="SSF74788">
    <property type="entry name" value="Cullin repeat-like"/>
    <property type="match status" value="1"/>
</dbReference>
<evidence type="ECO:0000256" key="5">
    <source>
        <dbReference type="ARBA" id="ARBA00022448"/>
    </source>
</evidence>
<evidence type="ECO:0000313" key="8">
    <source>
        <dbReference type="EMBL" id="VDO40794.1"/>
    </source>
</evidence>
<sequence>MFRLASMTSSNATENALIDDQFGEEDFDPISCWSEEGTSFLIILDVRDQLKEMKSGDETRQLQAFRMRLNAINAQSSESMKKSVFLNYKKFIDTAKEVSHLEREIYELSSLLSDQRMLIESLMQMTGEDRSSIGTASLHTSSFNVNPINILMQKMDGIATLLNNLPNSDRVIMHGEVVQLYSDSMRPQYNVMLILLSDRLLIGQPSSGKYRFQLESSHPLNNIAAVNIKDRENGETATSMFKLLIFPGQRVFLAENARIKKAWLECIENAKRELLHEGSLVRQATIRGKRRQDLSTKVEVASQLVPVMESATTKTPDESAWLNELPAELDDCIAHRDMEHAVELIMEWKSCNTREAAIDTQLTLREAQIVRRPGALHGGPRAVRKAINLLTILGRASQAVDLYLKKRSTMVNYFLYF</sequence>
<dbReference type="Gene3D" id="1.20.58.1210">
    <property type="entry name" value="Exo84p, N-terminal helical domain"/>
    <property type="match status" value="1"/>
</dbReference>
<dbReference type="SMART" id="SM00233">
    <property type="entry name" value="PH"/>
    <property type="match status" value="1"/>
</dbReference>
<dbReference type="PANTHER" id="PTHR21426:SF12">
    <property type="entry name" value="EXOCYST COMPLEX COMPONENT 8"/>
    <property type="match status" value="1"/>
</dbReference>
<keyword evidence="5" id="KW-0813">Transport</keyword>
<comment type="function">
    <text evidence="1">Component of the exocyst complex involved in the docking of exocytic vesicles with fusion sites on the plasma membrane.</text>
</comment>
<comment type="similarity">
    <text evidence="3">Belongs to the EXO84 family.</text>
</comment>
<dbReference type="InterPro" id="IPR033961">
    <property type="entry name" value="Exo84"/>
</dbReference>
<evidence type="ECO:0000313" key="9">
    <source>
        <dbReference type="Proteomes" id="UP000267606"/>
    </source>
</evidence>
<feature type="domain" description="PH" evidence="7">
    <location>
        <begin position="170"/>
        <end position="272"/>
    </location>
</feature>
<name>A0A183HB43_9BILA</name>
<dbReference type="AlphaFoldDB" id="A0A183HB43"/>
<evidence type="ECO:0000256" key="4">
    <source>
        <dbReference type="ARBA" id="ARBA00017509"/>
    </source>
</evidence>
<gene>
    <name evidence="8" type="ORF">OFLC_LOCUS4705</name>
</gene>
<dbReference type="InterPro" id="IPR001849">
    <property type="entry name" value="PH_domain"/>
</dbReference>
<reference evidence="8 9" key="2">
    <citation type="submission" date="2018-11" db="EMBL/GenBank/DDBJ databases">
        <authorList>
            <consortium name="Pathogen Informatics"/>
        </authorList>
    </citation>
    <scope>NUCLEOTIDE SEQUENCE [LARGE SCALE GENOMIC DNA]</scope>
</reference>
<evidence type="ECO:0000313" key="10">
    <source>
        <dbReference type="WBParaSite" id="OFLC_0000470401-mRNA-1"/>
    </source>
</evidence>
<evidence type="ECO:0000256" key="6">
    <source>
        <dbReference type="ARBA" id="ARBA00022483"/>
    </source>
</evidence>
<keyword evidence="6" id="KW-0268">Exocytosis</keyword>
<evidence type="ECO:0000259" key="7">
    <source>
        <dbReference type="PROSITE" id="PS50003"/>
    </source>
</evidence>
<evidence type="ECO:0000256" key="3">
    <source>
        <dbReference type="ARBA" id="ARBA00007210"/>
    </source>
</evidence>
<comment type="subcellular location">
    <subcellularLocation>
        <location evidence="2">Cell projection</location>
        <location evidence="2">Growth cone</location>
    </subcellularLocation>
</comment>
<proteinExistence type="inferred from homology"/>
<dbReference type="WBParaSite" id="OFLC_0000470401-mRNA-1">
    <property type="protein sequence ID" value="OFLC_0000470401-mRNA-1"/>
    <property type="gene ID" value="OFLC_0000470401"/>
</dbReference>
<dbReference type="GO" id="GO:0006893">
    <property type="term" value="P:Golgi to plasma membrane transport"/>
    <property type="evidence" value="ECO:0007669"/>
    <property type="project" value="TreeGrafter"/>
</dbReference>
<dbReference type="GO" id="GO:0000145">
    <property type="term" value="C:exocyst"/>
    <property type="evidence" value="ECO:0007669"/>
    <property type="project" value="InterPro"/>
</dbReference>
<dbReference type="GO" id="GO:0006887">
    <property type="term" value="P:exocytosis"/>
    <property type="evidence" value="ECO:0007669"/>
    <property type="project" value="UniProtKB-KW"/>
</dbReference>
<dbReference type="SUPFAM" id="SSF50729">
    <property type="entry name" value="PH domain-like"/>
    <property type="match status" value="1"/>
</dbReference>
<dbReference type="Proteomes" id="UP000267606">
    <property type="component" value="Unassembled WGS sequence"/>
</dbReference>
<organism evidence="10">
    <name type="scientific">Onchocerca flexuosa</name>
    <dbReference type="NCBI Taxonomy" id="387005"/>
    <lineage>
        <taxon>Eukaryota</taxon>
        <taxon>Metazoa</taxon>
        <taxon>Ecdysozoa</taxon>
        <taxon>Nematoda</taxon>
        <taxon>Chromadorea</taxon>
        <taxon>Rhabditida</taxon>
        <taxon>Spirurina</taxon>
        <taxon>Spiruromorpha</taxon>
        <taxon>Filarioidea</taxon>
        <taxon>Onchocercidae</taxon>
        <taxon>Onchocerca</taxon>
    </lineage>
</organism>
<evidence type="ECO:0000256" key="2">
    <source>
        <dbReference type="ARBA" id="ARBA00004624"/>
    </source>
</evidence>
<dbReference type="PROSITE" id="PS50003">
    <property type="entry name" value="PH_DOMAIN"/>
    <property type="match status" value="1"/>
</dbReference>
<dbReference type="PANTHER" id="PTHR21426">
    <property type="entry name" value="EXOCYST COMPLEX COMPONENT 8"/>
    <property type="match status" value="1"/>
</dbReference>
<dbReference type="Pfam" id="PF08700">
    <property type="entry name" value="VPS51_Exo84_N"/>
    <property type="match status" value="1"/>
</dbReference>
<dbReference type="EMBL" id="UZAJ01003704">
    <property type="protein sequence ID" value="VDO40794.1"/>
    <property type="molecule type" value="Genomic_DNA"/>
</dbReference>
<protein>
    <recommendedName>
        <fullName evidence="4">Exocyst complex component 8</fullName>
    </recommendedName>
</protein>
<dbReference type="CDD" id="cd01226">
    <property type="entry name" value="PH_RalBD_exo84"/>
    <property type="match status" value="1"/>
</dbReference>
<keyword evidence="9" id="KW-1185">Reference proteome</keyword>
<dbReference type="GO" id="GO:0030426">
    <property type="term" value="C:growth cone"/>
    <property type="evidence" value="ECO:0007669"/>
    <property type="project" value="UniProtKB-SubCell"/>
</dbReference>